<organism evidence="2 3">
    <name type="scientific">Podarcis lilfordi</name>
    <name type="common">Lilford's wall lizard</name>
    <dbReference type="NCBI Taxonomy" id="74358"/>
    <lineage>
        <taxon>Eukaryota</taxon>
        <taxon>Metazoa</taxon>
        <taxon>Chordata</taxon>
        <taxon>Craniata</taxon>
        <taxon>Vertebrata</taxon>
        <taxon>Euteleostomi</taxon>
        <taxon>Lepidosauria</taxon>
        <taxon>Squamata</taxon>
        <taxon>Bifurcata</taxon>
        <taxon>Unidentata</taxon>
        <taxon>Episquamata</taxon>
        <taxon>Laterata</taxon>
        <taxon>Lacertibaenia</taxon>
        <taxon>Lacertidae</taxon>
        <taxon>Podarcis</taxon>
    </lineage>
</organism>
<dbReference type="EMBL" id="OX395129">
    <property type="protein sequence ID" value="CAI5771662.1"/>
    <property type="molecule type" value="Genomic_DNA"/>
</dbReference>
<dbReference type="AlphaFoldDB" id="A0AA35K4L7"/>
<sequence length="89" mass="10005">MGASYPIIPGMSTGSNPDGRQAVELKLQRSSSHTLESRNEHGSSVSWNEEGEGADPLSPRSHQIGGLQDRSRHKRRLGCFWFHWKKPHQ</sequence>
<protein>
    <submittedName>
        <fullName evidence="2">Uncharacterized protein</fullName>
    </submittedName>
</protein>
<evidence type="ECO:0000313" key="2">
    <source>
        <dbReference type="EMBL" id="CAI5771662.1"/>
    </source>
</evidence>
<feature type="region of interest" description="Disordered" evidence="1">
    <location>
        <begin position="1"/>
        <end position="72"/>
    </location>
</feature>
<dbReference type="Proteomes" id="UP001178461">
    <property type="component" value="Chromosome 4"/>
</dbReference>
<gene>
    <name evidence="2" type="ORF">PODLI_1B003745</name>
</gene>
<keyword evidence="3" id="KW-1185">Reference proteome</keyword>
<accession>A0AA35K4L7</accession>
<evidence type="ECO:0000313" key="3">
    <source>
        <dbReference type="Proteomes" id="UP001178461"/>
    </source>
</evidence>
<reference evidence="2" key="1">
    <citation type="submission" date="2022-12" db="EMBL/GenBank/DDBJ databases">
        <authorList>
            <person name="Alioto T."/>
            <person name="Alioto T."/>
            <person name="Gomez Garrido J."/>
        </authorList>
    </citation>
    <scope>NUCLEOTIDE SEQUENCE</scope>
</reference>
<name>A0AA35K4L7_9SAUR</name>
<proteinExistence type="predicted"/>
<evidence type="ECO:0000256" key="1">
    <source>
        <dbReference type="SAM" id="MobiDB-lite"/>
    </source>
</evidence>